<reference evidence="1 2" key="1">
    <citation type="submission" date="2012-10" db="EMBL/GenBank/DDBJ databases">
        <title>Genome sequence of Vibrio Cholerae HENC-02.</title>
        <authorList>
            <person name="Eppinger M."/>
            <person name="Hasan N.A."/>
            <person name="Sengamalay N."/>
            <person name="Hine E."/>
            <person name="Su Q."/>
            <person name="Daugherty S.C."/>
            <person name="Young S."/>
            <person name="Sadzewicz L."/>
            <person name="Tallon L."/>
            <person name="Cebula T.A."/>
            <person name="Ravel J."/>
            <person name="Colwell R.R."/>
        </authorList>
    </citation>
    <scope>NUCLEOTIDE SEQUENCE [LARGE SCALE GENOMIC DNA]</scope>
    <source>
        <strain evidence="1 2">HENC-02</strain>
    </source>
</reference>
<name>A0A454CWI6_VIBHA</name>
<dbReference type="EMBL" id="AJSR01001503">
    <property type="protein sequence ID" value="EKM30750.1"/>
    <property type="molecule type" value="Genomic_DNA"/>
</dbReference>
<gene>
    <name evidence="1" type="ORF">VCHENC02_3541B</name>
</gene>
<comment type="caution">
    <text evidence="1">The sequence shown here is derived from an EMBL/GenBank/DDBJ whole genome shotgun (WGS) entry which is preliminary data.</text>
</comment>
<feature type="non-terminal residue" evidence="1">
    <location>
        <position position="1"/>
    </location>
</feature>
<dbReference type="AlphaFoldDB" id="A0A454CWI6"/>
<proteinExistence type="predicted"/>
<accession>A0A454CWI6</accession>
<protein>
    <submittedName>
        <fullName evidence="1">Uncharacterized protein</fullName>
    </submittedName>
</protein>
<dbReference type="Proteomes" id="UP000008367">
    <property type="component" value="Unassembled WGS sequence"/>
</dbReference>
<sequence length="23" mass="2717">ISRPLWSVMFCRFTTCPDDKRAS</sequence>
<evidence type="ECO:0000313" key="2">
    <source>
        <dbReference type="Proteomes" id="UP000008367"/>
    </source>
</evidence>
<evidence type="ECO:0000313" key="1">
    <source>
        <dbReference type="EMBL" id="EKM30750.1"/>
    </source>
</evidence>
<organism evidence="1 2">
    <name type="scientific">Vibrio harveyi</name>
    <name type="common">Beneckea harveyi</name>
    <dbReference type="NCBI Taxonomy" id="669"/>
    <lineage>
        <taxon>Bacteria</taxon>
        <taxon>Pseudomonadati</taxon>
        <taxon>Pseudomonadota</taxon>
        <taxon>Gammaproteobacteria</taxon>
        <taxon>Vibrionales</taxon>
        <taxon>Vibrionaceae</taxon>
        <taxon>Vibrio</taxon>
    </lineage>
</organism>